<evidence type="ECO:0000313" key="1">
    <source>
        <dbReference type="EMBL" id="AAO03877.1"/>
    </source>
</evidence>
<protein>
    <submittedName>
        <fullName evidence="1">Uncharacterized protein</fullName>
    </submittedName>
</protein>
<dbReference type="AlphaFoldDB" id="A0A0H2VEH2"/>
<sequence>MEALTFGGKEIVMEAIKPIFSKIFGFIPRIIINIFI</sequence>
<evidence type="ECO:0000313" key="2">
    <source>
        <dbReference type="Proteomes" id="UP000001411"/>
    </source>
</evidence>
<reference evidence="1 2" key="1">
    <citation type="journal article" date="2003" name="Mol. Microbiol.">
        <title>Genome-based analysis of virulence genes in a non-biofilm-forming Staphylococcus epidermidis strain (ATCC 12228).</title>
        <authorList>
            <person name="Zhang Y.Q."/>
            <person name="Ren S.X."/>
            <person name="Li H.L."/>
            <person name="Wang Y.X."/>
            <person name="Fu G."/>
            <person name="Yang J."/>
            <person name="Qin Z.Q."/>
            <person name="Miao Y.G."/>
            <person name="Wang W.Y."/>
            <person name="Chen R.S."/>
            <person name="Shen Y."/>
            <person name="Chen Z."/>
            <person name="Yuan Z.H."/>
            <person name="Zhao G.P."/>
            <person name="Qu D."/>
            <person name="Danchin A."/>
            <person name="Wen Y.M."/>
        </authorList>
    </citation>
    <scope>NUCLEOTIDE SEQUENCE [LARGE SCALE GENOMIC DNA]</scope>
    <source>
        <strain evidence="2">ATCC 12228 / FDA PCI 1200</strain>
    </source>
</reference>
<proteinExistence type="predicted"/>
<dbReference type="Proteomes" id="UP000001411">
    <property type="component" value="Chromosome"/>
</dbReference>
<accession>A0A0H2VEH2</accession>
<name>A0A0H2VEH2_STAES</name>
<dbReference type="HOGENOM" id="CLU_3358650_0_0_9"/>
<gene>
    <name evidence="1" type="ordered locus">SE_0280</name>
</gene>
<organism evidence="1 2">
    <name type="scientific">Staphylococcus epidermidis (strain ATCC 12228 / FDA PCI 1200)</name>
    <dbReference type="NCBI Taxonomy" id="176280"/>
    <lineage>
        <taxon>Bacteria</taxon>
        <taxon>Bacillati</taxon>
        <taxon>Bacillota</taxon>
        <taxon>Bacilli</taxon>
        <taxon>Bacillales</taxon>
        <taxon>Staphylococcaceae</taxon>
        <taxon>Staphylococcus</taxon>
    </lineage>
</organism>
<dbReference type="EMBL" id="AE015929">
    <property type="protein sequence ID" value="AAO03877.1"/>
    <property type="molecule type" value="Genomic_DNA"/>
</dbReference>
<dbReference type="KEGG" id="sep:SE_0280"/>